<reference evidence="3 4" key="1">
    <citation type="submission" date="2015-05" db="EMBL/GenBank/DDBJ databases">
        <title>Genome sequencing and analysis of members of genus Stenotrophomonas.</title>
        <authorList>
            <person name="Patil P.P."/>
            <person name="Midha S."/>
            <person name="Patil P.B."/>
        </authorList>
    </citation>
    <scope>NUCLEOTIDE SEQUENCE [LARGE SCALE GENOMIC DNA]</scope>
    <source>
        <strain evidence="3 4">DSM 21508</strain>
    </source>
</reference>
<feature type="chain" id="PRO_5006394450" evidence="2">
    <location>
        <begin position="22"/>
        <end position="210"/>
    </location>
</feature>
<evidence type="ECO:0000313" key="4">
    <source>
        <dbReference type="Proteomes" id="UP000051386"/>
    </source>
</evidence>
<accession>A0A0R0CMP0</accession>
<proteinExistence type="predicted"/>
<dbReference type="PATRIC" id="fig|517011.3.peg.109"/>
<evidence type="ECO:0000313" key="3">
    <source>
        <dbReference type="EMBL" id="KRG66769.1"/>
    </source>
</evidence>
<protein>
    <submittedName>
        <fullName evidence="3">Fap amyloid fibril minor component</fullName>
    </submittedName>
</protein>
<organism evidence="3 4">
    <name type="scientific">Stenotrophomonas chelatiphaga</name>
    <dbReference type="NCBI Taxonomy" id="517011"/>
    <lineage>
        <taxon>Bacteria</taxon>
        <taxon>Pseudomonadati</taxon>
        <taxon>Pseudomonadota</taxon>
        <taxon>Gammaproteobacteria</taxon>
        <taxon>Lysobacterales</taxon>
        <taxon>Lysobacteraceae</taxon>
        <taxon>Stenotrophomonas</taxon>
    </lineage>
</organism>
<feature type="signal peptide" evidence="2">
    <location>
        <begin position="1"/>
        <end position="21"/>
    </location>
</feature>
<keyword evidence="4" id="KW-1185">Reference proteome</keyword>
<name>A0A0R0CMP0_9GAMM</name>
<keyword evidence="2" id="KW-0732">Signal</keyword>
<sequence>MKTRALLLVAAAAGVMLPALARADDYAGMLGYLNQSRIEGRALTGASGAIAVNQVAGDLNAQANLVGMAQGNQARVDIDARSTSSRNSVLLDGPLHASAHIDGQALQGANGIATINQTSGIANTSMNVVRATLAREGIRESDDEALAESSVTASAGGQGRAGNGLAAGTRSVGVAASAMQGFDGVLQLNQIAGAGNDTANILGMSVHGNP</sequence>
<dbReference type="RefSeq" id="WP_057687551.1">
    <property type="nucleotide sequence ID" value="NZ_LDJK01000106.1"/>
</dbReference>
<dbReference type="AlphaFoldDB" id="A0A0R0CMP0"/>
<evidence type="ECO:0000256" key="1">
    <source>
        <dbReference type="SAM" id="MobiDB-lite"/>
    </source>
</evidence>
<dbReference type="Proteomes" id="UP000051386">
    <property type="component" value="Unassembled WGS sequence"/>
</dbReference>
<gene>
    <name evidence="3" type="ORF">ABB28_17045</name>
</gene>
<dbReference type="EMBL" id="LDJK01000106">
    <property type="protein sequence ID" value="KRG66769.1"/>
    <property type="molecule type" value="Genomic_DNA"/>
</dbReference>
<evidence type="ECO:0000256" key="2">
    <source>
        <dbReference type="SAM" id="SignalP"/>
    </source>
</evidence>
<feature type="region of interest" description="Disordered" evidence="1">
    <location>
        <begin position="140"/>
        <end position="163"/>
    </location>
</feature>
<comment type="caution">
    <text evidence="3">The sequence shown here is derived from an EMBL/GenBank/DDBJ whole genome shotgun (WGS) entry which is preliminary data.</text>
</comment>